<keyword evidence="1" id="KW-0812">Transmembrane</keyword>
<feature type="transmembrane region" description="Helical" evidence="1">
    <location>
        <begin position="6"/>
        <end position="22"/>
    </location>
</feature>
<sequence>MNIYLLSTVFCLAFVGFTIELIRRQKIAERYALLWLVLGFVMLLFSLFPNLLIRLSEAVHIFYAPSLLFLIGLLFSLVFIMHLTMVISKLHRKVTRLTQEVALLQAKRPEEDGARGYSSDRTG</sequence>
<evidence type="ECO:0000313" key="2">
    <source>
        <dbReference type="EMBL" id="WNQ13556.1"/>
    </source>
</evidence>
<feature type="transmembrane region" description="Helical" evidence="1">
    <location>
        <begin position="61"/>
        <end position="87"/>
    </location>
</feature>
<keyword evidence="1" id="KW-1133">Transmembrane helix</keyword>
<evidence type="ECO:0000256" key="1">
    <source>
        <dbReference type="SAM" id="Phobius"/>
    </source>
</evidence>
<feature type="transmembrane region" description="Helical" evidence="1">
    <location>
        <begin position="34"/>
        <end position="55"/>
    </location>
</feature>
<organism evidence="2 3">
    <name type="scientific">Paenibacillus aurantius</name>
    <dbReference type="NCBI Taxonomy" id="2918900"/>
    <lineage>
        <taxon>Bacteria</taxon>
        <taxon>Bacillati</taxon>
        <taxon>Bacillota</taxon>
        <taxon>Bacilli</taxon>
        <taxon>Bacillales</taxon>
        <taxon>Paenibacillaceae</taxon>
        <taxon>Paenibacillus</taxon>
    </lineage>
</organism>
<dbReference type="EMBL" id="CP130318">
    <property type="protein sequence ID" value="WNQ13556.1"/>
    <property type="molecule type" value="Genomic_DNA"/>
</dbReference>
<gene>
    <name evidence="2" type="ORF">MJA45_11240</name>
</gene>
<name>A0AA96RHH8_9BACL</name>
<dbReference type="Proteomes" id="UP001305702">
    <property type="component" value="Chromosome"/>
</dbReference>
<dbReference type="InterPro" id="IPR019277">
    <property type="entry name" value="DUF2304"/>
</dbReference>
<dbReference type="KEGG" id="paun:MJA45_11240"/>
<keyword evidence="1" id="KW-0472">Membrane</keyword>
<evidence type="ECO:0000313" key="3">
    <source>
        <dbReference type="Proteomes" id="UP001305702"/>
    </source>
</evidence>
<accession>A0AA96RHH8</accession>
<dbReference type="Pfam" id="PF10066">
    <property type="entry name" value="DUF2304"/>
    <property type="match status" value="1"/>
</dbReference>
<reference evidence="2 3" key="1">
    <citation type="submission" date="2022-02" db="EMBL/GenBank/DDBJ databases">
        <title>Paenibacillus sp. MBLB1776 Whole Genome Shotgun Sequencing.</title>
        <authorList>
            <person name="Hwang C.Y."/>
            <person name="Cho E.-S."/>
            <person name="Seo M.-J."/>
        </authorList>
    </citation>
    <scope>NUCLEOTIDE SEQUENCE [LARGE SCALE GENOMIC DNA]</scope>
    <source>
        <strain evidence="2 3">MBLB1776</strain>
    </source>
</reference>
<dbReference type="RefSeq" id="WP_315607339.1">
    <property type="nucleotide sequence ID" value="NZ_CP130318.1"/>
</dbReference>
<keyword evidence="3" id="KW-1185">Reference proteome</keyword>
<proteinExistence type="predicted"/>
<protein>
    <submittedName>
        <fullName evidence="2">DUF2304 domain-containing protein</fullName>
    </submittedName>
</protein>
<dbReference type="AlphaFoldDB" id="A0AA96RHH8"/>